<accession>A0AA36MR20</accession>
<feature type="compositionally biased region" description="Basic and acidic residues" evidence="1">
    <location>
        <begin position="53"/>
        <end position="64"/>
    </location>
</feature>
<dbReference type="Proteomes" id="UP001178507">
    <property type="component" value="Unassembled WGS sequence"/>
</dbReference>
<feature type="compositionally biased region" description="Low complexity" evidence="1">
    <location>
        <begin position="76"/>
        <end position="86"/>
    </location>
</feature>
<organism evidence="2 3">
    <name type="scientific">Effrenium voratum</name>
    <dbReference type="NCBI Taxonomy" id="2562239"/>
    <lineage>
        <taxon>Eukaryota</taxon>
        <taxon>Sar</taxon>
        <taxon>Alveolata</taxon>
        <taxon>Dinophyceae</taxon>
        <taxon>Suessiales</taxon>
        <taxon>Symbiodiniaceae</taxon>
        <taxon>Effrenium</taxon>
    </lineage>
</organism>
<feature type="region of interest" description="Disordered" evidence="1">
    <location>
        <begin position="348"/>
        <end position="370"/>
    </location>
</feature>
<feature type="compositionally biased region" description="Basic residues" evidence="1">
    <location>
        <begin position="185"/>
        <end position="196"/>
    </location>
</feature>
<gene>
    <name evidence="2" type="ORF">EVOR1521_LOCUS5960</name>
</gene>
<reference evidence="2" key="1">
    <citation type="submission" date="2023-08" db="EMBL/GenBank/DDBJ databases">
        <authorList>
            <person name="Chen Y."/>
            <person name="Shah S."/>
            <person name="Dougan E. K."/>
            <person name="Thang M."/>
            <person name="Chan C."/>
        </authorList>
    </citation>
    <scope>NUCLEOTIDE SEQUENCE</scope>
</reference>
<dbReference type="EMBL" id="CAUJNA010000442">
    <property type="protein sequence ID" value="CAJ1377055.1"/>
    <property type="molecule type" value="Genomic_DNA"/>
</dbReference>
<sequence length="411" mass="45158">MAPAPRPGESKAVQVTKLSNQISRHFKKCGLRKAEFKRQKSLLIEKELQAHFKAKHESDRDEFGASRPATSPPASPTRSASSPAFARSPSYVDEAFAPQSPGKVATRFAASHPAWMHPCVHPGAASDRPASQIHRRQRLTSDLEAVWSEPQAEGPKVSSGHHTVMEPLDVTGDSFVASTSTSTTKFRRPSPKKRTFAKSSGFGGFFQGPVDAQETEEDRLFGATSWEEELFQAADAEAAALRADWGRGVRPRDPPDMIERLGDLMALLGPRYRTLPREALWEKAVVGSTTPLQRKEKRLGRPGLRTNASNACACELSGARQEKAYPWSMHNMRRIACLGPAAAYTLTRSQSQSSKNRTNSPEWLPDYDPDGAARAKWLQARERENEKKAKATSLGKVSTLGPSMHLPLGLV</sequence>
<evidence type="ECO:0000256" key="1">
    <source>
        <dbReference type="SAM" id="MobiDB-lite"/>
    </source>
</evidence>
<evidence type="ECO:0000313" key="2">
    <source>
        <dbReference type="EMBL" id="CAJ1377055.1"/>
    </source>
</evidence>
<feature type="region of interest" description="Disordered" evidence="1">
    <location>
        <begin position="180"/>
        <end position="199"/>
    </location>
</feature>
<feature type="compositionally biased region" description="Polar residues" evidence="1">
    <location>
        <begin position="348"/>
        <end position="361"/>
    </location>
</feature>
<keyword evidence="3" id="KW-1185">Reference proteome</keyword>
<feature type="region of interest" description="Disordered" evidence="1">
    <location>
        <begin position="53"/>
        <end position="86"/>
    </location>
</feature>
<comment type="caution">
    <text evidence="2">The sequence shown here is derived from an EMBL/GenBank/DDBJ whole genome shotgun (WGS) entry which is preliminary data.</text>
</comment>
<protein>
    <submittedName>
        <fullName evidence="2">Uncharacterized protein</fullName>
    </submittedName>
</protein>
<name>A0AA36MR20_9DINO</name>
<evidence type="ECO:0000313" key="3">
    <source>
        <dbReference type="Proteomes" id="UP001178507"/>
    </source>
</evidence>
<dbReference type="AlphaFoldDB" id="A0AA36MR20"/>
<proteinExistence type="predicted"/>